<dbReference type="Gene3D" id="1.20.1270.220">
    <property type="match status" value="1"/>
</dbReference>
<sequence>MSTLTNEEYERRRYFLDDLKILSKTEAFKIYEILKNNNVEYTENSNGIFFDLVKLSKETFDELNKYMEFCHAVRKEQSSRDNEERQAQDLLAQ</sequence>
<evidence type="ECO:0008006" key="2">
    <source>
        <dbReference type="Google" id="ProtNLM"/>
    </source>
</evidence>
<accession>A0A6C0K087</accession>
<evidence type="ECO:0000313" key="1">
    <source>
        <dbReference type="EMBL" id="QHU09568.1"/>
    </source>
</evidence>
<reference evidence="1" key="1">
    <citation type="journal article" date="2020" name="Nature">
        <title>Giant virus diversity and host interactions through global metagenomics.</title>
        <authorList>
            <person name="Schulz F."/>
            <person name="Roux S."/>
            <person name="Paez-Espino D."/>
            <person name="Jungbluth S."/>
            <person name="Walsh D.A."/>
            <person name="Denef V.J."/>
            <person name="McMahon K.D."/>
            <person name="Konstantinidis K.T."/>
            <person name="Eloe-Fadrosh E.A."/>
            <person name="Kyrpides N.C."/>
            <person name="Woyke T."/>
        </authorList>
    </citation>
    <scope>NUCLEOTIDE SEQUENCE</scope>
    <source>
        <strain evidence="1">GVMAG-S-1101164-105</strain>
    </source>
</reference>
<name>A0A6C0K087_9ZZZZ</name>
<proteinExistence type="predicted"/>
<dbReference type="EMBL" id="MN740739">
    <property type="protein sequence ID" value="QHU09568.1"/>
    <property type="molecule type" value="Genomic_DNA"/>
</dbReference>
<protein>
    <recommendedName>
        <fullName evidence="2">NET domain-containing protein</fullName>
    </recommendedName>
</protein>
<organism evidence="1">
    <name type="scientific">viral metagenome</name>
    <dbReference type="NCBI Taxonomy" id="1070528"/>
    <lineage>
        <taxon>unclassified sequences</taxon>
        <taxon>metagenomes</taxon>
        <taxon>organismal metagenomes</taxon>
    </lineage>
</organism>
<dbReference type="AlphaFoldDB" id="A0A6C0K087"/>
<dbReference type="InterPro" id="IPR038336">
    <property type="entry name" value="NET_sf"/>
</dbReference>